<dbReference type="Pfam" id="PF25571">
    <property type="entry name" value="TPR_CCP1_N"/>
    <property type="match status" value="1"/>
</dbReference>
<reference evidence="3" key="1">
    <citation type="submission" date="2019-11" db="UniProtKB">
        <authorList>
            <consortium name="WormBaseParasite"/>
        </authorList>
    </citation>
    <scope>IDENTIFICATION</scope>
</reference>
<feature type="compositionally biased region" description="Low complexity" evidence="1">
    <location>
        <begin position="138"/>
        <end position="150"/>
    </location>
</feature>
<proteinExistence type="predicted"/>
<feature type="region of interest" description="Disordered" evidence="1">
    <location>
        <begin position="132"/>
        <end position="174"/>
    </location>
</feature>
<keyword evidence="2" id="KW-1133">Transmembrane helix</keyword>
<protein>
    <submittedName>
        <fullName evidence="3">Pepdidase_M14_N domain-containing protein</fullName>
    </submittedName>
</protein>
<dbReference type="AlphaFoldDB" id="A0A5K3EP33"/>
<name>A0A5K3EP33_MESCO</name>
<organism evidence="3">
    <name type="scientific">Mesocestoides corti</name>
    <name type="common">Flatworm</name>
    <dbReference type="NCBI Taxonomy" id="53468"/>
    <lineage>
        <taxon>Eukaryota</taxon>
        <taxon>Metazoa</taxon>
        <taxon>Spiralia</taxon>
        <taxon>Lophotrochozoa</taxon>
        <taxon>Platyhelminthes</taxon>
        <taxon>Cestoda</taxon>
        <taxon>Eucestoda</taxon>
        <taxon>Cyclophyllidea</taxon>
        <taxon>Mesocestoididae</taxon>
        <taxon>Mesocestoides</taxon>
    </lineage>
</organism>
<accession>A0A5K3EP33</accession>
<keyword evidence="2" id="KW-0812">Transmembrane</keyword>
<sequence length="174" mass="19014">MRPAAMGVRYNSMTVQQILSTFMVLMKWRRNISRATSAGAVTVLLDLFLDLHRCDHKGRFVDLQLLSLACLQTLTEFRSGRKAILTAGGAFALFAVCAGYVGPNPNLIVQLHHNSSYSLPLASQTVADKAEPLPSVASLQSTRNSSQRSQTLKKHKNQSECSSSSSSSTKQQDN</sequence>
<dbReference type="WBParaSite" id="MCU_001641-RA">
    <property type="protein sequence ID" value="MCU_001641-RA"/>
    <property type="gene ID" value="MCU_001641"/>
</dbReference>
<evidence type="ECO:0000256" key="2">
    <source>
        <dbReference type="SAM" id="Phobius"/>
    </source>
</evidence>
<evidence type="ECO:0000313" key="3">
    <source>
        <dbReference type="WBParaSite" id="MCU_001641-RA"/>
    </source>
</evidence>
<evidence type="ECO:0000256" key="1">
    <source>
        <dbReference type="SAM" id="MobiDB-lite"/>
    </source>
</evidence>
<feature type="transmembrane region" description="Helical" evidence="2">
    <location>
        <begin position="83"/>
        <end position="102"/>
    </location>
</feature>
<keyword evidence="2" id="KW-0472">Membrane</keyword>